<dbReference type="GO" id="GO:0005929">
    <property type="term" value="C:cilium"/>
    <property type="evidence" value="ECO:0007669"/>
    <property type="project" value="TreeGrafter"/>
</dbReference>
<dbReference type="Proteomes" id="UP000887565">
    <property type="component" value="Unplaced"/>
</dbReference>
<dbReference type="InterPro" id="IPR039687">
    <property type="entry name" value="NPHP1"/>
</dbReference>
<keyword evidence="4" id="KW-1185">Reference proteome</keyword>
<evidence type="ECO:0000256" key="1">
    <source>
        <dbReference type="ARBA" id="ARBA00022443"/>
    </source>
</evidence>
<accession>A0A915HG22</accession>
<dbReference type="PROSITE" id="PS50002">
    <property type="entry name" value="SH3"/>
    <property type="match status" value="1"/>
</dbReference>
<dbReference type="InterPro" id="IPR036028">
    <property type="entry name" value="SH3-like_dom_sf"/>
</dbReference>
<dbReference type="InterPro" id="IPR001452">
    <property type="entry name" value="SH3_domain"/>
</dbReference>
<dbReference type="SUPFAM" id="SSF50044">
    <property type="entry name" value="SH3-domain"/>
    <property type="match status" value="1"/>
</dbReference>
<evidence type="ECO:0000256" key="2">
    <source>
        <dbReference type="PROSITE-ProRule" id="PRU00192"/>
    </source>
</evidence>
<sequence length="314" mass="36025">MQDFVAKCDFKGIKPEDLPFVAKEKLKLIATRTDGWWFVENGEKKQGLVPSTFLDADESHVSRLLTGYTECSLFKLLQQNAMVIMSKFLDPRLSIEFHLLPKLNKTGLGFHDLYWNLEKDRIRKRRVKFLKIFSLIKCEQMFIAADNPKIRNDQNLQIIAGFVDFCLFDDHRKIVVSNIHSVKAILPAGNAADSWSFSKKAIHETLCEEYPTFVVRSNFADSNVKLLFESRLQCLLKQHFIHISCENVLHKVRLTYKLFQIEFGHPLQSAMCYSRPCATVGYPVQSASRYGRSAATVGQTAQSATRYTTLRISM</sequence>
<feature type="domain" description="SH3" evidence="3">
    <location>
        <begin position="1"/>
        <end position="59"/>
    </location>
</feature>
<proteinExistence type="predicted"/>
<evidence type="ECO:0000259" key="3">
    <source>
        <dbReference type="PROSITE" id="PS50002"/>
    </source>
</evidence>
<protein>
    <submittedName>
        <fullName evidence="5">SH3 domain-containing protein</fullName>
    </submittedName>
</protein>
<dbReference type="GO" id="GO:0005737">
    <property type="term" value="C:cytoplasm"/>
    <property type="evidence" value="ECO:0007669"/>
    <property type="project" value="TreeGrafter"/>
</dbReference>
<dbReference type="PANTHER" id="PTHR15176">
    <property type="entry name" value="NEPHROCYSTIN"/>
    <property type="match status" value="1"/>
</dbReference>
<reference evidence="5" key="1">
    <citation type="submission" date="2022-11" db="UniProtKB">
        <authorList>
            <consortium name="WormBaseParasite"/>
        </authorList>
    </citation>
    <scope>IDENTIFICATION</scope>
</reference>
<name>A0A915HG22_ROMCU</name>
<dbReference type="PANTHER" id="PTHR15176:SF1">
    <property type="entry name" value="NEPHROCYSTIN-1"/>
    <property type="match status" value="1"/>
</dbReference>
<dbReference type="GO" id="GO:0090251">
    <property type="term" value="P:protein localization involved in establishment of planar polarity"/>
    <property type="evidence" value="ECO:0007669"/>
    <property type="project" value="TreeGrafter"/>
</dbReference>
<dbReference type="Gene3D" id="2.30.30.40">
    <property type="entry name" value="SH3 Domains"/>
    <property type="match status" value="1"/>
</dbReference>
<dbReference type="WBParaSite" id="nRc.2.0.1.t00558-RA">
    <property type="protein sequence ID" value="nRc.2.0.1.t00558-RA"/>
    <property type="gene ID" value="nRc.2.0.1.g00558"/>
</dbReference>
<evidence type="ECO:0000313" key="4">
    <source>
        <dbReference type="Proteomes" id="UP000887565"/>
    </source>
</evidence>
<dbReference type="Pfam" id="PF00018">
    <property type="entry name" value="SH3_1"/>
    <property type="match status" value="1"/>
</dbReference>
<dbReference type="SMART" id="SM00326">
    <property type="entry name" value="SH3"/>
    <property type="match status" value="1"/>
</dbReference>
<keyword evidence="1 2" id="KW-0728">SH3 domain</keyword>
<organism evidence="4 5">
    <name type="scientific">Romanomermis culicivorax</name>
    <name type="common">Nematode worm</name>
    <dbReference type="NCBI Taxonomy" id="13658"/>
    <lineage>
        <taxon>Eukaryota</taxon>
        <taxon>Metazoa</taxon>
        <taxon>Ecdysozoa</taxon>
        <taxon>Nematoda</taxon>
        <taxon>Enoplea</taxon>
        <taxon>Dorylaimia</taxon>
        <taxon>Mermithida</taxon>
        <taxon>Mermithoidea</taxon>
        <taxon>Mermithidae</taxon>
        <taxon>Romanomermis</taxon>
    </lineage>
</organism>
<evidence type="ECO:0000313" key="5">
    <source>
        <dbReference type="WBParaSite" id="nRc.2.0.1.t00558-RA"/>
    </source>
</evidence>
<dbReference type="AlphaFoldDB" id="A0A915HG22"/>